<organism evidence="4 5">
    <name type="scientific">Artemisia annua</name>
    <name type="common">Sweet wormwood</name>
    <dbReference type="NCBI Taxonomy" id="35608"/>
    <lineage>
        <taxon>Eukaryota</taxon>
        <taxon>Viridiplantae</taxon>
        <taxon>Streptophyta</taxon>
        <taxon>Embryophyta</taxon>
        <taxon>Tracheophyta</taxon>
        <taxon>Spermatophyta</taxon>
        <taxon>Magnoliopsida</taxon>
        <taxon>eudicotyledons</taxon>
        <taxon>Gunneridae</taxon>
        <taxon>Pentapetalae</taxon>
        <taxon>asterids</taxon>
        <taxon>campanulids</taxon>
        <taxon>Asterales</taxon>
        <taxon>Asteraceae</taxon>
        <taxon>Asteroideae</taxon>
        <taxon>Anthemideae</taxon>
        <taxon>Artemisiinae</taxon>
        <taxon>Artemisia</taxon>
    </lineage>
</organism>
<comment type="caution">
    <text evidence="4">The sequence shown here is derived from an EMBL/GenBank/DDBJ whole genome shotgun (WGS) entry which is preliminary data.</text>
</comment>
<dbReference type="PROSITE" id="PS50158">
    <property type="entry name" value="ZF_CCHC"/>
    <property type="match status" value="1"/>
</dbReference>
<reference evidence="4 5" key="1">
    <citation type="journal article" date="2018" name="Mol. Plant">
        <title>The genome of Artemisia annua provides insight into the evolution of Asteraceae family and artemisinin biosynthesis.</title>
        <authorList>
            <person name="Shen Q."/>
            <person name="Zhang L."/>
            <person name="Liao Z."/>
            <person name="Wang S."/>
            <person name="Yan T."/>
            <person name="Shi P."/>
            <person name="Liu M."/>
            <person name="Fu X."/>
            <person name="Pan Q."/>
            <person name="Wang Y."/>
            <person name="Lv Z."/>
            <person name="Lu X."/>
            <person name="Zhang F."/>
            <person name="Jiang W."/>
            <person name="Ma Y."/>
            <person name="Chen M."/>
            <person name="Hao X."/>
            <person name="Li L."/>
            <person name="Tang Y."/>
            <person name="Lv G."/>
            <person name="Zhou Y."/>
            <person name="Sun X."/>
            <person name="Brodelius P.E."/>
            <person name="Rose J.K.C."/>
            <person name="Tang K."/>
        </authorList>
    </citation>
    <scope>NUCLEOTIDE SEQUENCE [LARGE SCALE GENOMIC DNA]</scope>
    <source>
        <strain evidence="5">cv. Huhao1</strain>
        <tissue evidence="4">Leaf</tissue>
    </source>
</reference>
<evidence type="ECO:0000256" key="1">
    <source>
        <dbReference type="PROSITE-ProRule" id="PRU00047"/>
    </source>
</evidence>
<dbReference type="EMBL" id="PKPP01000344">
    <property type="protein sequence ID" value="PWA93951.1"/>
    <property type="molecule type" value="Genomic_DNA"/>
</dbReference>
<dbReference type="STRING" id="35608.A0A2U1Q7F7"/>
<dbReference type="Pfam" id="PF14111">
    <property type="entry name" value="DUF4283"/>
    <property type="match status" value="1"/>
</dbReference>
<dbReference type="PANTHER" id="PTHR31286">
    <property type="entry name" value="GLYCINE-RICH CELL WALL STRUCTURAL PROTEIN 1.8-LIKE"/>
    <property type="match status" value="1"/>
</dbReference>
<evidence type="ECO:0000313" key="5">
    <source>
        <dbReference type="Proteomes" id="UP000245207"/>
    </source>
</evidence>
<dbReference type="InterPro" id="IPR001878">
    <property type="entry name" value="Znf_CCHC"/>
</dbReference>
<dbReference type="PANTHER" id="PTHR31286:SF167">
    <property type="entry name" value="OS09G0268800 PROTEIN"/>
    <property type="match status" value="1"/>
</dbReference>
<protein>
    <recommendedName>
        <fullName evidence="3">CCHC-type domain-containing protein</fullName>
    </recommendedName>
</protein>
<dbReference type="InterPro" id="IPR040256">
    <property type="entry name" value="At4g02000-like"/>
</dbReference>
<sequence length="487" mass="55470">MDEELSDMMGRVIVNEAEEEVVGYDGEGCKGLENTLLGRVHTDRPYSFQRMKRALSAAWRPRRPISFQELESNMFLVKLDHFVDLKRVLEDGPWSFERNLVVLKSIDNDEQPSELEMTKVPFWVRLFNVPVSRRDKPYVGSIAAKLGEVMEVDNAYFVNRGKHIRARVMINITKPLCRFVTVLNLHNTKVRVHVQYERLPNFCYWCGLLGHTVKECLTKPNEIDEKTFTEWPFQESLRAPNFKDDGPFSGVTFPAYACSSNKHNSNLPRGDNVEESLNQDEVVLRGRIDGQNSGRSISTSHEGNPQSSTTMSVGLERLASFKDVCQDKLHGRFISNNSKPKDNLQGQSKTITDGCDLVVDRTNQCHGSNDVHVKFKNTGQVGANKTVEPELRQDEIGREVISHTGPIDNKQSEAIKATQPKVWKRRHREGHEENIRNETKGETYGGKRSSRECVGEDSMDVDTVKKLKDHCDFNLTASVALQHRRQQ</sequence>
<feature type="region of interest" description="Disordered" evidence="2">
    <location>
        <begin position="288"/>
        <end position="309"/>
    </location>
</feature>
<dbReference type="GO" id="GO:0003676">
    <property type="term" value="F:nucleic acid binding"/>
    <property type="evidence" value="ECO:0007669"/>
    <property type="project" value="InterPro"/>
</dbReference>
<keyword evidence="1" id="KW-0862">Zinc</keyword>
<name>A0A2U1Q7F7_ARTAN</name>
<evidence type="ECO:0000313" key="4">
    <source>
        <dbReference type="EMBL" id="PWA93951.1"/>
    </source>
</evidence>
<dbReference type="InterPro" id="IPR025836">
    <property type="entry name" value="Zn_knuckle_CX2CX4HX4C"/>
</dbReference>
<feature type="compositionally biased region" description="Polar residues" evidence="2">
    <location>
        <begin position="290"/>
        <end position="309"/>
    </location>
</feature>
<keyword evidence="1" id="KW-0479">Metal-binding</keyword>
<evidence type="ECO:0000256" key="2">
    <source>
        <dbReference type="SAM" id="MobiDB-lite"/>
    </source>
</evidence>
<keyword evidence="1" id="KW-0863">Zinc-finger</keyword>
<feature type="region of interest" description="Disordered" evidence="2">
    <location>
        <begin position="417"/>
        <end position="458"/>
    </location>
</feature>
<dbReference type="InterPro" id="IPR025558">
    <property type="entry name" value="DUF4283"/>
</dbReference>
<gene>
    <name evidence="4" type="ORF">CTI12_AA065710</name>
</gene>
<dbReference type="GO" id="GO:0008270">
    <property type="term" value="F:zinc ion binding"/>
    <property type="evidence" value="ECO:0007669"/>
    <property type="project" value="UniProtKB-KW"/>
</dbReference>
<proteinExistence type="predicted"/>
<feature type="domain" description="CCHC-type" evidence="3">
    <location>
        <begin position="203"/>
        <end position="216"/>
    </location>
</feature>
<dbReference type="Proteomes" id="UP000245207">
    <property type="component" value="Unassembled WGS sequence"/>
</dbReference>
<dbReference type="OrthoDB" id="1750606at2759"/>
<keyword evidence="5" id="KW-1185">Reference proteome</keyword>
<accession>A0A2U1Q7F7</accession>
<feature type="compositionally biased region" description="Basic and acidic residues" evidence="2">
    <location>
        <begin position="429"/>
        <end position="441"/>
    </location>
</feature>
<evidence type="ECO:0000259" key="3">
    <source>
        <dbReference type="PROSITE" id="PS50158"/>
    </source>
</evidence>
<dbReference type="Pfam" id="PF14392">
    <property type="entry name" value="zf-CCHC_4"/>
    <property type="match status" value="1"/>
</dbReference>
<dbReference type="AlphaFoldDB" id="A0A2U1Q7F7"/>